<feature type="transmembrane region" description="Helical" evidence="1">
    <location>
        <begin position="69"/>
        <end position="89"/>
    </location>
</feature>
<organism evidence="2 3">
    <name type="scientific">Romboutsia maritimum</name>
    <dbReference type="NCBI Taxonomy" id="2020948"/>
    <lineage>
        <taxon>Bacteria</taxon>
        <taxon>Bacillati</taxon>
        <taxon>Bacillota</taxon>
        <taxon>Clostridia</taxon>
        <taxon>Peptostreptococcales</taxon>
        <taxon>Peptostreptococcaceae</taxon>
        <taxon>Romboutsia</taxon>
    </lineage>
</organism>
<keyword evidence="1" id="KW-0029">Amino-acid transport</keyword>
<keyword evidence="1" id="KW-0472">Membrane</keyword>
<feature type="transmembrane region" description="Helical" evidence="1">
    <location>
        <begin position="6"/>
        <end position="25"/>
    </location>
</feature>
<proteinExistence type="inferred from homology"/>
<feature type="transmembrane region" description="Helical" evidence="1">
    <location>
        <begin position="213"/>
        <end position="235"/>
    </location>
</feature>
<dbReference type="InterPro" id="IPR004445">
    <property type="entry name" value="GltS"/>
</dbReference>
<sequence>MFSIELDIISTLILAIILFLIGSIIKSKVKFFNRFCIPSPVIGGLLFCFLTLFLNLINICTISMNTSLMPYFMTFFFTILGLGVSIALVKKGGKLLFKYWILCGILAYCQNFITIILSKFTDIHPLLALMCGTISMECGHGCAAAFGTTIENLGVKGACSVGITAATLGIILGGIIGGPVAKFLIDKYNLKPSVKVYTQNVTKKQLISISKSYSNLTPFLFFEQALIILLCVSIGEFITNVFFNISSIILPNVVGCMFIAVLFKNINDKANWINLDFKLLDFLGELSLGMFLTMALMSIDLLKLSNLFGPIIIIVLSQVLFIILFATLICFKVLGKNFDAAIIVSGLIGHGLGATPNALANMHSVSEKYGYSEKAFLVVPLVGAFLLDLFTMPCIILFINLLS</sequence>
<keyword evidence="1" id="KW-1003">Cell membrane</keyword>
<dbReference type="HAMAP" id="MF_02062">
    <property type="entry name" value="GltS"/>
    <property type="match status" value="1"/>
</dbReference>
<reference evidence="2 3" key="1">
    <citation type="journal article" date="2017" name="Genome Announc.">
        <title>Draft Genome Sequence of Romboutsia maritimum sp. nov. Strain CCRI-22766(T), Isolated from Coastal Estuarine Mud.</title>
        <authorList>
            <person name="Maheux A.F."/>
            <person name="Boudreau D.K."/>
            <person name="Berube E."/>
            <person name="Boissinot M."/>
            <person name="Raymond F."/>
            <person name="Brodeur S."/>
            <person name="Corbeil J."/>
            <person name="Brightwell G."/>
            <person name="Broda D."/>
            <person name="Omar R.F."/>
            <person name="Bergeron M.G."/>
        </authorList>
    </citation>
    <scope>NUCLEOTIDE SEQUENCE [LARGE SCALE GENOMIC DNA]</scope>
    <source>
        <strain evidence="2 3">CCRI-22766</strain>
    </source>
</reference>
<dbReference type="Pfam" id="PF03616">
    <property type="entry name" value="Glt_symporter"/>
    <property type="match status" value="1"/>
</dbReference>
<gene>
    <name evidence="2" type="ORF">CHF27_006255</name>
</gene>
<accession>A0A371ITA9</accession>
<feature type="transmembrane region" description="Helical" evidence="1">
    <location>
        <begin position="275"/>
        <end position="299"/>
    </location>
</feature>
<protein>
    <recommendedName>
        <fullName evidence="1">Sodium/glutamate symporter</fullName>
    </recommendedName>
</protein>
<comment type="function">
    <text evidence="1">Catalyzes the sodium-dependent transport of glutamate.</text>
</comment>
<keyword evidence="1" id="KW-0812">Transmembrane</keyword>
<keyword evidence="1" id="KW-0739">Sodium transport</keyword>
<dbReference type="PANTHER" id="PTHR36178:SF1">
    <property type="entry name" value="SODIUM_GLUTAMATE SYMPORTER"/>
    <property type="match status" value="1"/>
</dbReference>
<keyword evidence="1" id="KW-1133">Transmembrane helix</keyword>
<comment type="similarity">
    <text evidence="1">Belongs to the glutamate:Na(+) symporter (ESS) (TC 2.A.27) family.</text>
</comment>
<keyword evidence="1" id="KW-0813">Transport</keyword>
<feature type="transmembrane region" description="Helical" evidence="1">
    <location>
        <begin position="161"/>
        <end position="185"/>
    </location>
</feature>
<feature type="transmembrane region" description="Helical" evidence="1">
    <location>
        <begin position="96"/>
        <end position="117"/>
    </location>
</feature>
<evidence type="ECO:0000313" key="3">
    <source>
        <dbReference type="Proteomes" id="UP000243494"/>
    </source>
</evidence>
<dbReference type="OrthoDB" id="4921038at2"/>
<evidence type="ECO:0000313" key="2">
    <source>
        <dbReference type="EMBL" id="RDY23726.1"/>
    </source>
</evidence>
<keyword evidence="1" id="KW-0769">Symport</keyword>
<keyword evidence="1" id="KW-0406">Ion transport</keyword>
<feature type="transmembrane region" description="Helical" evidence="1">
    <location>
        <begin position="241"/>
        <end position="263"/>
    </location>
</feature>
<keyword evidence="1" id="KW-0915">Sodium</keyword>
<dbReference type="RefSeq" id="WP_095406243.1">
    <property type="nucleotide sequence ID" value="NZ_NOJZ02000008.1"/>
</dbReference>
<dbReference type="GO" id="GO:0005886">
    <property type="term" value="C:plasma membrane"/>
    <property type="evidence" value="ECO:0007669"/>
    <property type="project" value="UniProtKB-SubCell"/>
</dbReference>
<keyword evidence="3" id="KW-1185">Reference proteome</keyword>
<dbReference type="GO" id="GO:0015501">
    <property type="term" value="F:glutamate:sodium symporter activity"/>
    <property type="evidence" value="ECO:0007669"/>
    <property type="project" value="UniProtKB-UniRule"/>
</dbReference>
<comment type="subcellular location">
    <subcellularLocation>
        <location evidence="1">Cell membrane</location>
        <topology evidence="1">Multi-pass membrane protein</topology>
    </subcellularLocation>
</comment>
<dbReference type="AlphaFoldDB" id="A0A371ITA9"/>
<feature type="transmembrane region" description="Helical" evidence="1">
    <location>
        <begin position="338"/>
        <end position="355"/>
    </location>
</feature>
<feature type="transmembrane region" description="Helical" evidence="1">
    <location>
        <begin position="375"/>
        <end position="402"/>
    </location>
</feature>
<dbReference type="Proteomes" id="UP000243494">
    <property type="component" value="Unassembled WGS sequence"/>
</dbReference>
<comment type="caution">
    <text evidence="2">The sequence shown here is derived from an EMBL/GenBank/DDBJ whole genome shotgun (WGS) entry which is preliminary data.</text>
</comment>
<dbReference type="PANTHER" id="PTHR36178">
    <property type="entry name" value="SLR0625 PROTEIN"/>
    <property type="match status" value="1"/>
</dbReference>
<feature type="transmembrane region" description="Helical" evidence="1">
    <location>
        <begin position="37"/>
        <end position="57"/>
    </location>
</feature>
<name>A0A371ITA9_9FIRM</name>
<evidence type="ECO:0000256" key="1">
    <source>
        <dbReference type="HAMAP-Rule" id="MF_02062"/>
    </source>
</evidence>
<dbReference type="EMBL" id="NOJZ02000008">
    <property type="protein sequence ID" value="RDY23726.1"/>
    <property type="molecule type" value="Genomic_DNA"/>
</dbReference>
<dbReference type="GO" id="GO:0015813">
    <property type="term" value="P:L-glutamate transmembrane transport"/>
    <property type="evidence" value="ECO:0007669"/>
    <property type="project" value="InterPro"/>
</dbReference>
<feature type="transmembrane region" description="Helical" evidence="1">
    <location>
        <begin position="311"/>
        <end position="331"/>
    </location>
</feature>